<dbReference type="Pfam" id="PF00723">
    <property type="entry name" value="Glyco_hydro_15"/>
    <property type="match status" value="1"/>
</dbReference>
<dbReference type="PANTHER" id="PTHR31616:SF10">
    <property type="entry name" value="TREHALASE"/>
    <property type="match status" value="1"/>
</dbReference>
<evidence type="ECO:0000313" key="3">
    <source>
        <dbReference type="EMBL" id="MFD1232341.1"/>
    </source>
</evidence>
<evidence type="ECO:0000313" key="4">
    <source>
        <dbReference type="Proteomes" id="UP001597182"/>
    </source>
</evidence>
<dbReference type="Pfam" id="PF19291">
    <property type="entry name" value="TREH_N"/>
    <property type="match status" value="1"/>
</dbReference>
<evidence type="ECO:0000259" key="2">
    <source>
        <dbReference type="Pfam" id="PF19291"/>
    </source>
</evidence>
<feature type="domain" description="Trehalase-like N-terminal" evidence="2">
    <location>
        <begin position="9"/>
        <end position="85"/>
    </location>
</feature>
<dbReference type="Gene3D" id="1.50.10.10">
    <property type="match status" value="1"/>
</dbReference>
<feature type="domain" description="GH15-like" evidence="1">
    <location>
        <begin position="249"/>
        <end position="606"/>
    </location>
</feature>
<comment type="caution">
    <text evidence="3">The sequence shown here is derived from an EMBL/GenBank/DDBJ whole genome shotgun (WGS) entry which is preliminary data.</text>
</comment>
<dbReference type="RefSeq" id="WP_346091157.1">
    <property type="nucleotide sequence ID" value="NZ_BAABKS010000019.1"/>
</dbReference>
<dbReference type="InterPro" id="IPR012341">
    <property type="entry name" value="6hp_glycosidase-like_sf"/>
</dbReference>
<dbReference type="EMBL" id="JBHTMB010000022">
    <property type="protein sequence ID" value="MFD1232341.1"/>
    <property type="molecule type" value="Genomic_DNA"/>
</dbReference>
<sequence>MSLTSSPFPPIADYAFLSNCHTGALVAPDGSVDWLCVPAFDSPSVFGNLLDRGAGSFRFGPYGINVPTARNYVPGTNVMTTTWHTPGGWLLVHDALTMGPRRGPDTVTPHTRPPTDDDGEHLLVRTVECLEGSVEIELVCEPAFDYGREPAEWTLIDGDGHAADATGAGSTIRLSTDLSIGIEQGSARARHVLTQGERAFCSLSWAEGLAAPADTDDASARIDTTVRFWRSWLARARIPDHSLRHPVERAALTIKGLTYMPTGATVAALTTSLPETPGGERNWDYRYTWMRDSTFTLQALHFLLLDWEADEFMQFVADVEPTEDGSLQIMYGIDGRRDLTESTRDELSGYEGAHPVRIGNGAFDQRQNDVYGAVLDSLLLHTRRSRHLPRRLWPLVQSQAAGAVAAWRDPDQGIWEARGKPQHYVSSKLMCWVALDRAAKLAGIRGDDKLQASWHETAEEIRADILANGVSDRGVLRQHYDTDALDASTLLAPLFGFLPGSDERIRNTVDAISSELTENGFVLRYVTDETDDGLSGKEGTFLICSFWLVSALTMVGEMRRATDLMERLLRVASPLGLYAEEFEVDRARHLGNFPQAFSHLALIEAAGRIILADRLEEWSG</sequence>
<reference evidence="4" key="1">
    <citation type="journal article" date="2019" name="Int. J. Syst. Evol. Microbiol.">
        <title>The Global Catalogue of Microorganisms (GCM) 10K type strain sequencing project: providing services to taxonomists for standard genome sequencing and annotation.</title>
        <authorList>
            <consortium name="The Broad Institute Genomics Platform"/>
            <consortium name="The Broad Institute Genome Sequencing Center for Infectious Disease"/>
            <person name="Wu L."/>
            <person name="Ma J."/>
        </authorList>
    </citation>
    <scope>NUCLEOTIDE SEQUENCE [LARGE SCALE GENOMIC DNA]</scope>
    <source>
        <strain evidence="4">CCUG 49018</strain>
    </source>
</reference>
<dbReference type="PANTHER" id="PTHR31616">
    <property type="entry name" value="TREHALASE"/>
    <property type="match status" value="1"/>
</dbReference>
<dbReference type="InterPro" id="IPR045582">
    <property type="entry name" value="Trehalase-like_N"/>
</dbReference>
<gene>
    <name evidence="3" type="ORF">ACFQ34_03505</name>
</gene>
<protein>
    <submittedName>
        <fullName evidence="3">Glycoside hydrolase family 15 protein</fullName>
    </submittedName>
</protein>
<dbReference type="GO" id="GO:0016787">
    <property type="term" value="F:hydrolase activity"/>
    <property type="evidence" value="ECO:0007669"/>
    <property type="project" value="UniProtKB-KW"/>
</dbReference>
<keyword evidence="4" id="KW-1185">Reference proteome</keyword>
<keyword evidence="3" id="KW-0378">Hydrolase</keyword>
<dbReference type="InterPro" id="IPR011613">
    <property type="entry name" value="GH15-like"/>
</dbReference>
<dbReference type="SUPFAM" id="SSF48208">
    <property type="entry name" value="Six-hairpin glycosidases"/>
    <property type="match status" value="1"/>
</dbReference>
<dbReference type="Proteomes" id="UP001597182">
    <property type="component" value="Unassembled WGS sequence"/>
</dbReference>
<proteinExistence type="predicted"/>
<accession>A0ABW3VC25</accession>
<name>A0ABW3VC25_9PSEU</name>
<dbReference type="InterPro" id="IPR008928">
    <property type="entry name" value="6-hairpin_glycosidase_sf"/>
</dbReference>
<evidence type="ECO:0000259" key="1">
    <source>
        <dbReference type="Pfam" id="PF00723"/>
    </source>
</evidence>
<organism evidence="3 4">
    <name type="scientific">Pseudonocardia benzenivorans</name>
    <dbReference type="NCBI Taxonomy" id="228005"/>
    <lineage>
        <taxon>Bacteria</taxon>
        <taxon>Bacillati</taxon>
        <taxon>Actinomycetota</taxon>
        <taxon>Actinomycetes</taxon>
        <taxon>Pseudonocardiales</taxon>
        <taxon>Pseudonocardiaceae</taxon>
        <taxon>Pseudonocardia</taxon>
    </lineage>
</organism>